<protein>
    <recommendedName>
        <fullName evidence="3">Reelin domain-containing protein</fullName>
    </recommendedName>
</protein>
<evidence type="ECO:0000256" key="1">
    <source>
        <dbReference type="SAM" id="SignalP"/>
    </source>
</evidence>
<accession>A0A7S1E881</accession>
<keyword evidence="1" id="KW-0732">Signal</keyword>
<sequence length="187" mass="18781">MLRTFVLAIAVACASAYPSKFACSRAIVEVGSTIGGTMSGTVALDTAQPTFMRSGTAVACGGTVAPCESLTFNWVQPSGAQYLTFVSGGATLSGSTCDGRGMPNAGATSDVWVMPATTGTTVSLDVMWAMGPTDVKRATTCTYTTTTDTAACANTPAPSSASTASSAFGVVLAVASALAAAVWSRRF</sequence>
<organism evidence="2">
    <name type="scientific">Hemiselmis andersenii</name>
    <name type="common">Cryptophyte alga</name>
    <dbReference type="NCBI Taxonomy" id="464988"/>
    <lineage>
        <taxon>Eukaryota</taxon>
        <taxon>Cryptophyceae</taxon>
        <taxon>Cryptomonadales</taxon>
        <taxon>Hemiselmidaceae</taxon>
        <taxon>Hemiselmis</taxon>
    </lineage>
</organism>
<proteinExistence type="predicted"/>
<dbReference type="EMBL" id="HBFX01032172">
    <property type="protein sequence ID" value="CAD8968408.1"/>
    <property type="molecule type" value="Transcribed_RNA"/>
</dbReference>
<feature type="signal peptide" evidence="1">
    <location>
        <begin position="1"/>
        <end position="16"/>
    </location>
</feature>
<feature type="chain" id="PRO_5030732820" description="Reelin domain-containing protein" evidence="1">
    <location>
        <begin position="17"/>
        <end position="187"/>
    </location>
</feature>
<dbReference type="AlphaFoldDB" id="A0A7S1E881"/>
<gene>
    <name evidence="2" type="ORF">HAND00432_LOCUS19402</name>
</gene>
<evidence type="ECO:0000313" key="2">
    <source>
        <dbReference type="EMBL" id="CAD8968408.1"/>
    </source>
</evidence>
<reference evidence="2" key="1">
    <citation type="submission" date="2021-01" db="EMBL/GenBank/DDBJ databases">
        <authorList>
            <person name="Corre E."/>
            <person name="Pelletier E."/>
            <person name="Niang G."/>
            <person name="Scheremetjew M."/>
            <person name="Finn R."/>
            <person name="Kale V."/>
            <person name="Holt S."/>
            <person name="Cochrane G."/>
            <person name="Meng A."/>
            <person name="Brown T."/>
            <person name="Cohen L."/>
        </authorList>
    </citation>
    <scope>NUCLEOTIDE SEQUENCE</scope>
    <source>
        <strain evidence="2">CCMP644</strain>
    </source>
</reference>
<name>A0A7S1E881_HEMAN</name>
<evidence type="ECO:0008006" key="3">
    <source>
        <dbReference type="Google" id="ProtNLM"/>
    </source>
</evidence>